<name>D9PL11_9ZZZZ</name>
<dbReference type="EMBL" id="ADZX01000671">
    <property type="protein sequence ID" value="EFK95754.1"/>
    <property type="molecule type" value="Genomic_DNA"/>
</dbReference>
<organism evidence="1">
    <name type="scientific">sediment metagenome</name>
    <dbReference type="NCBI Taxonomy" id="749907"/>
    <lineage>
        <taxon>unclassified sequences</taxon>
        <taxon>metagenomes</taxon>
        <taxon>ecological metagenomes</taxon>
    </lineage>
</organism>
<gene>
    <name evidence="1" type="ORF">LDC_2234</name>
</gene>
<sequence length="88" mass="10516">MTLPKDLLSTREYDDRLIIALPESEYGRVFLSRIREWLDKADEDYFLSLKICDEDIRQDFRFKAGVIAALKRVLQEPDRLRKELNAKR</sequence>
<comment type="caution">
    <text evidence="1">The sequence shown here is derived from an EMBL/GenBank/DDBJ whole genome shotgun (WGS) entry which is preliminary data.</text>
</comment>
<evidence type="ECO:0000313" key="1">
    <source>
        <dbReference type="EMBL" id="EFK95754.1"/>
    </source>
</evidence>
<protein>
    <submittedName>
        <fullName evidence="1">Uncharacterized protein</fullName>
    </submittedName>
</protein>
<accession>D9PL11</accession>
<dbReference type="AlphaFoldDB" id="D9PL11"/>
<proteinExistence type="predicted"/>
<reference evidence="1" key="2">
    <citation type="journal article" date="2011" name="Microb. Ecol.">
        <title>Taxonomic and Functional Metagenomic Profiling of the Microbial Community in the Anoxic Sediment of a Sub-saline Shallow Lake (Laguna de Carrizo, Central Spain).</title>
        <authorList>
            <person name="Ferrer M."/>
            <person name="Guazzaroni M.E."/>
            <person name="Richter M."/>
            <person name="Garcia-Salamanca A."/>
            <person name="Yarza P."/>
            <person name="Suarez-Suarez A."/>
            <person name="Solano J."/>
            <person name="Alcaide M."/>
            <person name="van Dillewijn P."/>
            <person name="Molina-Henares M.A."/>
            <person name="Lopez-Cortes N."/>
            <person name="Al-Ramahi Y."/>
            <person name="Guerrero C."/>
            <person name="Acosta A."/>
            <person name="de Eugenio L.I."/>
            <person name="Martinez V."/>
            <person name="Marques S."/>
            <person name="Rojo F."/>
            <person name="Santero E."/>
            <person name="Genilloud O."/>
            <person name="Perez-Perez J."/>
            <person name="Rossello-Mora R."/>
            <person name="Ramos J.L."/>
        </authorList>
    </citation>
    <scope>NUCLEOTIDE SEQUENCE</scope>
</reference>
<reference evidence="1" key="1">
    <citation type="submission" date="2010-07" db="EMBL/GenBank/DDBJ databases">
        <authorList>
            <consortium name="CONSOLIDER consortium CSD2007-00005"/>
            <person name="Guazzaroni M.-E."/>
            <person name="Richter M."/>
            <person name="Garcia-Salamanca A."/>
            <person name="Yarza P."/>
            <person name="Ferrer M."/>
        </authorList>
    </citation>
    <scope>NUCLEOTIDE SEQUENCE</scope>
</reference>